<keyword evidence="1" id="KW-0863">Zinc-finger</keyword>
<evidence type="ECO:0000313" key="4">
    <source>
        <dbReference type="Proteomes" id="UP001190926"/>
    </source>
</evidence>
<dbReference type="Pfam" id="PF13976">
    <property type="entry name" value="gag_pre-integrs"/>
    <property type="match status" value="1"/>
</dbReference>
<name>A0AAD4JLA9_PERFH</name>
<dbReference type="InterPro" id="IPR054722">
    <property type="entry name" value="PolX-like_BBD"/>
</dbReference>
<accession>A0AAD4JLA9</accession>
<dbReference type="InterPro" id="IPR025724">
    <property type="entry name" value="GAG-pre-integrase_dom"/>
</dbReference>
<reference evidence="3 4" key="1">
    <citation type="journal article" date="2021" name="Nat. Commun.">
        <title>Incipient diploidization of the medicinal plant Perilla within 10,000 years.</title>
        <authorList>
            <person name="Zhang Y."/>
            <person name="Shen Q."/>
            <person name="Leng L."/>
            <person name="Zhang D."/>
            <person name="Chen S."/>
            <person name="Shi Y."/>
            <person name="Ning Z."/>
            <person name="Chen S."/>
        </authorList>
    </citation>
    <scope>NUCLEOTIDE SEQUENCE [LARGE SCALE GENOMIC DNA]</scope>
    <source>
        <strain evidence="4">cv. PC099</strain>
    </source>
</reference>
<feature type="domain" description="CCHC-type" evidence="2">
    <location>
        <begin position="8"/>
        <end position="21"/>
    </location>
</feature>
<dbReference type="GO" id="GO:0008270">
    <property type="term" value="F:zinc ion binding"/>
    <property type="evidence" value="ECO:0007669"/>
    <property type="project" value="UniProtKB-KW"/>
</dbReference>
<evidence type="ECO:0000259" key="2">
    <source>
        <dbReference type="PROSITE" id="PS50158"/>
    </source>
</evidence>
<gene>
    <name evidence="3" type="ORF">C2S53_002762</name>
</gene>
<evidence type="ECO:0000313" key="3">
    <source>
        <dbReference type="EMBL" id="KAH6835921.1"/>
    </source>
</evidence>
<organism evidence="3 4">
    <name type="scientific">Perilla frutescens var. hirtella</name>
    <name type="common">Perilla citriodora</name>
    <name type="synonym">Perilla setoyensis</name>
    <dbReference type="NCBI Taxonomy" id="608512"/>
    <lineage>
        <taxon>Eukaryota</taxon>
        <taxon>Viridiplantae</taxon>
        <taxon>Streptophyta</taxon>
        <taxon>Embryophyta</taxon>
        <taxon>Tracheophyta</taxon>
        <taxon>Spermatophyta</taxon>
        <taxon>Magnoliopsida</taxon>
        <taxon>eudicotyledons</taxon>
        <taxon>Gunneridae</taxon>
        <taxon>Pentapetalae</taxon>
        <taxon>asterids</taxon>
        <taxon>lamiids</taxon>
        <taxon>Lamiales</taxon>
        <taxon>Lamiaceae</taxon>
        <taxon>Nepetoideae</taxon>
        <taxon>Elsholtzieae</taxon>
        <taxon>Perilla</taxon>
    </lineage>
</organism>
<proteinExistence type="predicted"/>
<keyword evidence="1" id="KW-0479">Metal-binding</keyword>
<evidence type="ECO:0000256" key="1">
    <source>
        <dbReference type="PROSITE-ProRule" id="PRU00047"/>
    </source>
</evidence>
<dbReference type="PROSITE" id="PS50158">
    <property type="entry name" value="ZF_CCHC"/>
    <property type="match status" value="1"/>
</dbReference>
<dbReference type="Pfam" id="PF22936">
    <property type="entry name" value="Pol_BBD"/>
    <property type="match status" value="1"/>
</dbReference>
<dbReference type="PANTHER" id="PTHR47592:SF30">
    <property type="entry name" value="CCHC-TYPE DOMAIN-CONTAINING PROTEIN"/>
    <property type="match status" value="1"/>
</dbReference>
<dbReference type="InterPro" id="IPR001878">
    <property type="entry name" value="Znf_CCHC"/>
</dbReference>
<protein>
    <recommendedName>
        <fullName evidence="2">CCHC-type domain-containing protein</fullName>
    </recommendedName>
</protein>
<dbReference type="AlphaFoldDB" id="A0AAD4JLA9"/>
<dbReference type="GO" id="GO:0003676">
    <property type="term" value="F:nucleic acid binding"/>
    <property type="evidence" value="ECO:0007669"/>
    <property type="project" value="InterPro"/>
</dbReference>
<dbReference type="PANTHER" id="PTHR47592">
    <property type="entry name" value="PBF68 PROTEIN"/>
    <property type="match status" value="1"/>
</dbReference>
<keyword evidence="1" id="KW-0862">Zinc</keyword>
<keyword evidence="4" id="KW-1185">Reference proteome</keyword>
<dbReference type="Proteomes" id="UP001190926">
    <property type="component" value="Unassembled WGS sequence"/>
</dbReference>
<dbReference type="EMBL" id="SDAM02000031">
    <property type="protein sequence ID" value="KAH6835921.1"/>
    <property type="molecule type" value="Genomic_DNA"/>
</dbReference>
<comment type="caution">
    <text evidence="3">The sequence shown here is derived from an EMBL/GenBank/DDBJ whole genome shotgun (WGS) entry which is preliminary data.</text>
</comment>
<sequence length="310" mass="34896">MKKRTFNCYVCGDPGHKAYQCVKQKEQQPNVNNKPTGHFGNHTNQANLAETDEIIVVVVVEANLVENKSDWVLNIEASRHFCSNKDLFHDFEEAGEGECVYTGNSSVVGVLGKGKILLKLTSRKTLSLNNALYVSAMRRNLISGALLNKASLKIVFESDRVVMTKNGEFVGKGYLSDGLFVLNVVSELVNENSSASAYIVESIDIWYKRLGHDNFASIKLLGTLQLIPYMALDNVSKCQICVEAKLAKKPFKPVEHMNAEMLELIHSDLADFKNSISKRGKMYYISFVDDFSRYTRIYLLRSKEKLLICF</sequence>